<dbReference type="HOGENOM" id="CLU_2413300_0_0_1"/>
<feature type="region of interest" description="Disordered" evidence="1">
    <location>
        <begin position="17"/>
        <end position="37"/>
    </location>
</feature>
<accession>S8F045</accession>
<keyword evidence="3" id="KW-1185">Reference proteome</keyword>
<sequence length="92" mass="9662">MVPPRKSLLGLLQEAATASGPTPGLNHFPGPGGPSHAVVTAQRPARGDLLRCSQKRNKNAMHGGDSVSLRQLTLPAPASSISFRRVSRRTGN</sequence>
<gene>
    <name evidence="2" type="ORF">FOMPIDRAFT_1025919</name>
</gene>
<protein>
    <submittedName>
        <fullName evidence="2">Uncharacterized protein</fullName>
    </submittedName>
</protein>
<dbReference type="InParanoid" id="S8F045"/>
<dbReference type="Proteomes" id="UP000015241">
    <property type="component" value="Unassembled WGS sequence"/>
</dbReference>
<dbReference type="AlphaFoldDB" id="S8F045"/>
<organism evidence="2 3">
    <name type="scientific">Fomitopsis schrenkii</name>
    <name type="common">Brown rot fungus</name>
    <dbReference type="NCBI Taxonomy" id="2126942"/>
    <lineage>
        <taxon>Eukaryota</taxon>
        <taxon>Fungi</taxon>
        <taxon>Dikarya</taxon>
        <taxon>Basidiomycota</taxon>
        <taxon>Agaricomycotina</taxon>
        <taxon>Agaricomycetes</taxon>
        <taxon>Polyporales</taxon>
        <taxon>Fomitopsis</taxon>
    </lineage>
</organism>
<name>S8F045_FOMSC</name>
<proteinExistence type="predicted"/>
<evidence type="ECO:0000256" key="1">
    <source>
        <dbReference type="SAM" id="MobiDB-lite"/>
    </source>
</evidence>
<evidence type="ECO:0000313" key="3">
    <source>
        <dbReference type="Proteomes" id="UP000015241"/>
    </source>
</evidence>
<reference evidence="2 3" key="1">
    <citation type="journal article" date="2012" name="Science">
        <title>The Paleozoic origin of enzymatic lignin decomposition reconstructed from 31 fungal genomes.</title>
        <authorList>
            <person name="Floudas D."/>
            <person name="Binder M."/>
            <person name="Riley R."/>
            <person name="Barry K."/>
            <person name="Blanchette R.A."/>
            <person name="Henrissat B."/>
            <person name="Martinez A.T."/>
            <person name="Otillar R."/>
            <person name="Spatafora J.W."/>
            <person name="Yadav J.S."/>
            <person name="Aerts A."/>
            <person name="Benoit I."/>
            <person name="Boyd A."/>
            <person name="Carlson A."/>
            <person name="Copeland A."/>
            <person name="Coutinho P.M."/>
            <person name="de Vries R.P."/>
            <person name="Ferreira P."/>
            <person name="Findley K."/>
            <person name="Foster B."/>
            <person name="Gaskell J."/>
            <person name="Glotzer D."/>
            <person name="Gorecki P."/>
            <person name="Heitman J."/>
            <person name="Hesse C."/>
            <person name="Hori C."/>
            <person name="Igarashi K."/>
            <person name="Jurgens J.A."/>
            <person name="Kallen N."/>
            <person name="Kersten P."/>
            <person name="Kohler A."/>
            <person name="Kuees U."/>
            <person name="Kumar T.K.A."/>
            <person name="Kuo A."/>
            <person name="LaButti K."/>
            <person name="Larrondo L.F."/>
            <person name="Lindquist E."/>
            <person name="Ling A."/>
            <person name="Lombard V."/>
            <person name="Lucas S."/>
            <person name="Lundell T."/>
            <person name="Martin R."/>
            <person name="McLaughlin D.J."/>
            <person name="Morgenstern I."/>
            <person name="Morin E."/>
            <person name="Murat C."/>
            <person name="Nagy L.G."/>
            <person name="Nolan M."/>
            <person name="Ohm R.A."/>
            <person name="Patyshakuliyeva A."/>
            <person name="Rokas A."/>
            <person name="Ruiz-Duenas F.J."/>
            <person name="Sabat G."/>
            <person name="Salamov A."/>
            <person name="Samejima M."/>
            <person name="Schmutz J."/>
            <person name="Slot J.C."/>
            <person name="St John F."/>
            <person name="Stenlid J."/>
            <person name="Sun H."/>
            <person name="Sun S."/>
            <person name="Syed K."/>
            <person name="Tsang A."/>
            <person name="Wiebenga A."/>
            <person name="Young D."/>
            <person name="Pisabarro A."/>
            <person name="Eastwood D.C."/>
            <person name="Martin F."/>
            <person name="Cullen D."/>
            <person name="Grigoriev I.V."/>
            <person name="Hibbett D.S."/>
        </authorList>
    </citation>
    <scope>NUCLEOTIDE SEQUENCE</scope>
    <source>
        <strain evidence="3">FP-58527</strain>
    </source>
</reference>
<evidence type="ECO:0000313" key="2">
    <source>
        <dbReference type="EMBL" id="EPS95175.1"/>
    </source>
</evidence>
<dbReference type="EMBL" id="KE504213">
    <property type="protein sequence ID" value="EPS95175.1"/>
    <property type="molecule type" value="Genomic_DNA"/>
</dbReference>